<dbReference type="PANTHER" id="PTHR43272">
    <property type="entry name" value="LONG-CHAIN-FATTY-ACID--COA LIGASE"/>
    <property type="match status" value="1"/>
</dbReference>
<gene>
    <name evidence="7" type="ORF">GCM10010191_07270</name>
</gene>
<organism evidence="7 8">
    <name type="scientific">Actinomadura vinacea</name>
    <dbReference type="NCBI Taxonomy" id="115336"/>
    <lineage>
        <taxon>Bacteria</taxon>
        <taxon>Bacillati</taxon>
        <taxon>Actinomycetota</taxon>
        <taxon>Actinomycetes</taxon>
        <taxon>Streptosporangiales</taxon>
        <taxon>Thermomonosporaceae</taxon>
        <taxon>Actinomadura</taxon>
    </lineage>
</organism>
<keyword evidence="4" id="KW-0443">Lipid metabolism</keyword>
<evidence type="ECO:0000256" key="5">
    <source>
        <dbReference type="ARBA" id="ARBA00032875"/>
    </source>
</evidence>
<dbReference type="RefSeq" id="WP_344586932.1">
    <property type="nucleotide sequence ID" value="NZ_BAAARW010000002.1"/>
</dbReference>
<reference evidence="7 8" key="1">
    <citation type="journal article" date="2019" name="Int. J. Syst. Evol. Microbiol.">
        <title>The Global Catalogue of Microorganisms (GCM) 10K type strain sequencing project: providing services to taxonomists for standard genome sequencing and annotation.</title>
        <authorList>
            <consortium name="The Broad Institute Genomics Platform"/>
            <consortium name="The Broad Institute Genome Sequencing Center for Infectious Disease"/>
            <person name="Wu L."/>
            <person name="Ma J."/>
        </authorList>
    </citation>
    <scope>NUCLEOTIDE SEQUENCE [LARGE SCALE GENOMIC DNA]</scope>
    <source>
        <strain evidence="7 8">JCM 3325</strain>
    </source>
</reference>
<dbReference type="Pfam" id="PF23562">
    <property type="entry name" value="AMP-binding_C_3"/>
    <property type="match status" value="1"/>
</dbReference>
<accession>A0ABN3IEC4</accession>
<protein>
    <recommendedName>
        <fullName evidence="5">Acyl-CoA synthetase</fullName>
    </recommendedName>
</protein>
<evidence type="ECO:0000313" key="8">
    <source>
        <dbReference type="Proteomes" id="UP001501231"/>
    </source>
</evidence>
<evidence type="ECO:0000256" key="3">
    <source>
        <dbReference type="ARBA" id="ARBA00022832"/>
    </source>
</evidence>
<feature type="domain" description="AMP-dependent synthetase/ligase" evidence="6">
    <location>
        <begin position="25"/>
        <end position="377"/>
    </location>
</feature>
<dbReference type="SUPFAM" id="SSF56801">
    <property type="entry name" value="Acetyl-CoA synthetase-like"/>
    <property type="match status" value="1"/>
</dbReference>
<evidence type="ECO:0000256" key="4">
    <source>
        <dbReference type="ARBA" id="ARBA00023098"/>
    </source>
</evidence>
<dbReference type="Gene3D" id="3.40.50.12780">
    <property type="entry name" value="N-terminal domain of ligase-like"/>
    <property type="match status" value="1"/>
</dbReference>
<evidence type="ECO:0000256" key="1">
    <source>
        <dbReference type="ARBA" id="ARBA00006432"/>
    </source>
</evidence>
<proteinExistence type="inferred from homology"/>
<dbReference type="InterPro" id="IPR000873">
    <property type="entry name" value="AMP-dep_synth/lig_dom"/>
</dbReference>
<keyword evidence="8" id="KW-1185">Reference proteome</keyword>
<dbReference type="PROSITE" id="PS00455">
    <property type="entry name" value="AMP_BINDING"/>
    <property type="match status" value="1"/>
</dbReference>
<evidence type="ECO:0000313" key="7">
    <source>
        <dbReference type="EMBL" id="GAA2402358.1"/>
    </source>
</evidence>
<dbReference type="EMBL" id="BAAARW010000002">
    <property type="protein sequence ID" value="GAA2402358.1"/>
    <property type="molecule type" value="Genomic_DNA"/>
</dbReference>
<evidence type="ECO:0000256" key="2">
    <source>
        <dbReference type="ARBA" id="ARBA00022598"/>
    </source>
</evidence>
<dbReference type="CDD" id="cd05907">
    <property type="entry name" value="VL_LC_FACS_like"/>
    <property type="match status" value="1"/>
</dbReference>
<dbReference type="PANTHER" id="PTHR43272:SF32">
    <property type="entry name" value="AMP-DEPENDENT SYNTHETASE_LIGASE DOMAIN-CONTAINING PROTEIN"/>
    <property type="match status" value="1"/>
</dbReference>
<sequence length="531" mass="56103">MREYSVEALVEIADDDTLTDMAYAWAHADPDRAVLDEVTCGRFAGMVRAQAKELIAAGVRRGDRVVVLGPTSVAWAVADFAVLSVGAITVPIYPTASAEQIDAVLRDARPAACFTVPDKRALVAGAVRSEVRVWTLGEPAEGIGVDLPDAVVDERRAEVGADDIATIVYTSGTTGTPKGCVLTHRNILAAAGNVVALLPELFRGTDGGDRPSTLLFLPLAHVYGRVVLFGCVAAGTRTGLVGSPNALLSALPSFRPTFLVGVPYILEKIRKAARARVGEGPDGEAGAWVRGLLGGRLTHMICGGASLDASTLDFFTRTGLTVLGAYGLTETTSTVTMSAPSANRPGSVGRPVPGTTVAVAEDGEILVRGPQVSPGYWPDHAGGAPDEWVRTGDLGELDQDGYLRITGRRKEILVTSGGKNVAPAPLEDRLRLHPLVSNCMVVGEGRPFVTALVTLDRTALGEWRGSDLDTEIAAAVDSANALVSRAESIRRFRVLEGDFTVEGGQLTPSLRLRRAVIEKEYAAHIEAMYLH</sequence>
<dbReference type="Pfam" id="PF00501">
    <property type="entry name" value="AMP-binding"/>
    <property type="match status" value="1"/>
</dbReference>
<keyword evidence="3" id="KW-0276">Fatty acid metabolism</keyword>
<dbReference type="InterPro" id="IPR020845">
    <property type="entry name" value="AMP-binding_CS"/>
</dbReference>
<keyword evidence="2" id="KW-0436">Ligase</keyword>
<comment type="similarity">
    <text evidence="1">Belongs to the ATP-dependent AMP-binding enzyme family.</text>
</comment>
<dbReference type="Proteomes" id="UP001501231">
    <property type="component" value="Unassembled WGS sequence"/>
</dbReference>
<evidence type="ECO:0000259" key="6">
    <source>
        <dbReference type="Pfam" id="PF00501"/>
    </source>
</evidence>
<dbReference type="InterPro" id="IPR042099">
    <property type="entry name" value="ANL_N_sf"/>
</dbReference>
<name>A0ABN3IEC4_9ACTN</name>
<comment type="caution">
    <text evidence="7">The sequence shown here is derived from an EMBL/GenBank/DDBJ whole genome shotgun (WGS) entry which is preliminary data.</text>
</comment>